<sequence>MQLDALNEFAFEESDQQPRVYGHNGAVVVELHGEIDLLAYQRMIPLMDPITGGTATTVVVDLTRTTFFDCSGLALLVRAHRRMTARGARLSVVCTHRLTLRILRLTGLTPTLLPVPTLERALEGDD</sequence>
<gene>
    <name evidence="4" type="ORF">ACH4F9_15135</name>
</gene>
<name>A0ABW7QNQ9_9ACTN</name>
<evidence type="ECO:0000256" key="1">
    <source>
        <dbReference type="ARBA" id="ARBA00009013"/>
    </source>
</evidence>
<keyword evidence="5" id="KW-1185">Reference proteome</keyword>
<evidence type="ECO:0000313" key="4">
    <source>
        <dbReference type="EMBL" id="MFH8546333.1"/>
    </source>
</evidence>
<dbReference type="PANTHER" id="PTHR33495:SF2">
    <property type="entry name" value="ANTI-SIGMA FACTOR ANTAGONIST TM_1081-RELATED"/>
    <property type="match status" value="1"/>
</dbReference>
<comment type="caution">
    <text evidence="4">The sequence shown here is derived from an EMBL/GenBank/DDBJ whole genome shotgun (WGS) entry which is preliminary data.</text>
</comment>
<dbReference type="InterPro" id="IPR002645">
    <property type="entry name" value="STAS_dom"/>
</dbReference>
<feature type="domain" description="STAS" evidence="3">
    <location>
        <begin position="16"/>
        <end position="125"/>
    </location>
</feature>
<evidence type="ECO:0000259" key="3">
    <source>
        <dbReference type="PROSITE" id="PS50801"/>
    </source>
</evidence>
<dbReference type="InterPro" id="IPR036513">
    <property type="entry name" value="STAS_dom_sf"/>
</dbReference>
<dbReference type="RefSeq" id="WP_397711875.1">
    <property type="nucleotide sequence ID" value="NZ_JBIRGN010000003.1"/>
</dbReference>
<accession>A0ABW7QNQ9</accession>
<dbReference type="Gene3D" id="3.30.750.24">
    <property type="entry name" value="STAS domain"/>
    <property type="match status" value="1"/>
</dbReference>
<evidence type="ECO:0000313" key="5">
    <source>
        <dbReference type="Proteomes" id="UP001610818"/>
    </source>
</evidence>
<dbReference type="InterPro" id="IPR003658">
    <property type="entry name" value="Anti-sigma_ant"/>
</dbReference>
<dbReference type="SUPFAM" id="SSF52091">
    <property type="entry name" value="SpoIIaa-like"/>
    <property type="match status" value="1"/>
</dbReference>
<dbReference type="NCBIfam" id="TIGR00377">
    <property type="entry name" value="ant_ant_sig"/>
    <property type="match status" value="1"/>
</dbReference>
<evidence type="ECO:0000256" key="2">
    <source>
        <dbReference type="RuleBase" id="RU003749"/>
    </source>
</evidence>
<comment type="similarity">
    <text evidence="1 2">Belongs to the anti-sigma-factor antagonist family.</text>
</comment>
<dbReference type="CDD" id="cd07043">
    <property type="entry name" value="STAS_anti-anti-sigma_factors"/>
    <property type="match status" value="1"/>
</dbReference>
<protein>
    <recommendedName>
        <fullName evidence="2">Anti-sigma factor antagonist</fullName>
    </recommendedName>
</protein>
<dbReference type="EMBL" id="JBIRGQ010000003">
    <property type="protein sequence ID" value="MFH8546333.1"/>
    <property type="molecule type" value="Genomic_DNA"/>
</dbReference>
<dbReference type="PROSITE" id="PS50801">
    <property type="entry name" value="STAS"/>
    <property type="match status" value="1"/>
</dbReference>
<dbReference type="Proteomes" id="UP001610818">
    <property type="component" value="Unassembled WGS sequence"/>
</dbReference>
<dbReference type="PANTHER" id="PTHR33495">
    <property type="entry name" value="ANTI-SIGMA FACTOR ANTAGONIST TM_1081-RELATED-RELATED"/>
    <property type="match status" value="1"/>
</dbReference>
<organism evidence="4 5">
    <name type="scientific">Streptomyces longisporoflavus</name>
    <dbReference type="NCBI Taxonomy" id="28044"/>
    <lineage>
        <taxon>Bacteria</taxon>
        <taxon>Bacillati</taxon>
        <taxon>Actinomycetota</taxon>
        <taxon>Actinomycetes</taxon>
        <taxon>Kitasatosporales</taxon>
        <taxon>Streptomycetaceae</taxon>
        <taxon>Streptomyces</taxon>
    </lineage>
</organism>
<reference evidence="4 5" key="1">
    <citation type="submission" date="2024-10" db="EMBL/GenBank/DDBJ databases">
        <title>The Natural Products Discovery Center: Release of the First 8490 Sequenced Strains for Exploring Actinobacteria Biosynthetic Diversity.</title>
        <authorList>
            <person name="Kalkreuter E."/>
            <person name="Kautsar S.A."/>
            <person name="Yang D."/>
            <person name="Bader C.D."/>
            <person name="Teijaro C.N."/>
            <person name="Fluegel L."/>
            <person name="Davis C.M."/>
            <person name="Simpson J.R."/>
            <person name="Lauterbach L."/>
            <person name="Steele A.D."/>
            <person name="Gui C."/>
            <person name="Meng S."/>
            <person name="Li G."/>
            <person name="Viehrig K."/>
            <person name="Ye F."/>
            <person name="Su P."/>
            <person name="Kiefer A.F."/>
            <person name="Nichols A."/>
            <person name="Cepeda A.J."/>
            <person name="Yan W."/>
            <person name="Fan B."/>
            <person name="Jiang Y."/>
            <person name="Adhikari A."/>
            <person name="Zheng C.-J."/>
            <person name="Schuster L."/>
            <person name="Cowan T.M."/>
            <person name="Smanski M.J."/>
            <person name="Chevrette M.G."/>
            <person name="De Carvalho L.P.S."/>
            <person name="Shen B."/>
        </authorList>
    </citation>
    <scope>NUCLEOTIDE SEQUENCE [LARGE SCALE GENOMIC DNA]</scope>
    <source>
        <strain evidence="4 5">NPDC017990</strain>
    </source>
</reference>
<proteinExistence type="inferred from homology"/>
<dbReference type="Pfam" id="PF01740">
    <property type="entry name" value="STAS"/>
    <property type="match status" value="1"/>
</dbReference>